<gene>
    <name evidence="1" type="ORF">AVDCRST_MAG07-2842</name>
</gene>
<dbReference type="AlphaFoldDB" id="A0A6J4M370"/>
<accession>A0A6J4M370</accession>
<dbReference type="EMBL" id="CADCUB010000134">
    <property type="protein sequence ID" value="CAA9348437.1"/>
    <property type="molecule type" value="Genomic_DNA"/>
</dbReference>
<organism evidence="1">
    <name type="scientific">uncultured Frankineae bacterium</name>
    <dbReference type="NCBI Taxonomy" id="437475"/>
    <lineage>
        <taxon>Bacteria</taxon>
        <taxon>Bacillati</taxon>
        <taxon>Actinomycetota</taxon>
        <taxon>Actinomycetes</taxon>
        <taxon>Frankiales</taxon>
        <taxon>environmental samples</taxon>
    </lineage>
</organism>
<dbReference type="GO" id="GO:0006355">
    <property type="term" value="P:regulation of DNA-templated transcription"/>
    <property type="evidence" value="ECO:0007669"/>
    <property type="project" value="InterPro"/>
</dbReference>
<dbReference type="InterPro" id="IPR010985">
    <property type="entry name" value="Ribbon_hlx_hlx"/>
</dbReference>
<dbReference type="SUPFAM" id="SSF47598">
    <property type="entry name" value="Ribbon-helix-helix"/>
    <property type="match status" value="1"/>
</dbReference>
<protein>
    <submittedName>
        <fullName evidence="1">Uncharacterized protein</fullName>
    </submittedName>
</protein>
<sequence length="135" mass="14265">MDDPHVLLARALGSLSPEEQGEVLKSLLPTPLTAAPQLSTSHVAASHLATSLSGATPGAWLAQSVASRAAVALQLEDELSRPRAEKVGLLVRLPAQTHRRLKEWSDSHGHSMNVVVRGLVEQFLDAQSAARGPDG</sequence>
<name>A0A6J4M370_9ACTN</name>
<evidence type="ECO:0000313" key="1">
    <source>
        <dbReference type="EMBL" id="CAA9348437.1"/>
    </source>
</evidence>
<reference evidence="1" key="1">
    <citation type="submission" date="2020-02" db="EMBL/GenBank/DDBJ databases">
        <authorList>
            <person name="Meier V. D."/>
        </authorList>
    </citation>
    <scope>NUCLEOTIDE SEQUENCE</scope>
    <source>
        <strain evidence="1">AVDCRST_MAG07</strain>
    </source>
</reference>
<proteinExistence type="predicted"/>